<sequence>MVTFWAAAPPRVSCFTIYGPDLKPSSFGRLPKAIYSEDDLVLLRVPSAVGKTASMLTTTTTSQFELQLYNSMTGRWTTESMHVDSQDFSFSYTSIVLAMGGEFGSVGWVDLWRGILVCDLLPREDKHSLRYIPLPSPLVPKPLKGYPMYVRNIIVLEGHIKFFDMHYVRPAASNTGRCTCASEQGLVAATKKMKISDIGSGNNNCWEEDCTIKFSEIPLDSLKFAQVLLNLKQINNGTKLTLNRLHAGYPALSLHDPDVVYVMHTPDPNVYKASVIAIDMRNKTLKDVADFGSGRPLGYTFTYLQSGISKHLNDWSSSR</sequence>
<dbReference type="Pfam" id="PF07762">
    <property type="entry name" value="DUF1618"/>
    <property type="match status" value="1"/>
</dbReference>
<keyword evidence="3" id="KW-1185">Reference proteome</keyword>
<dbReference type="Proteomes" id="UP000636709">
    <property type="component" value="Unassembled WGS sequence"/>
</dbReference>
<dbReference type="OrthoDB" id="668059at2759"/>
<evidence type="ECO:0000313" key="3">
    <source>
        <dbReference type="Proteomes" id="UP000636709"/>
    </source>
</evidence>
<dbReference type="AlphaFoldDB" id="A0A835A651"/>
<dbReference type="EMBL" id="JACEFO010002545">
    <property type="protein sequence ID" value="KAF8656598.1"/>
    <property type="molecule type" value="Genomic_DNA"/>
</dbReference>
<name>A0A835A651_9POAL</name>
<dbReference type="PANTHER" id="PTHR33074">
    <property type="entry name" value="EXPRESSED PROTEIN-RELATED"/>
    <property type="match status" value="1"/>
</dbReference>
<organism evidence="2 3">
    <name type="scientific">Digitaria exilis</name>
    <dbReference type="NCBI Taxonomy" id="1010633"/>
    <lineage>
        <taxon>Eukaryota</taxon>
        <taxon>Viridiplantae</taxon>
        <taxon>Streptophyta</taxon>
        <taxon>Embryophyta</taxon>
        <taxon>Tracheophyta</taxon>
        <taxon>Spermatophyta</taxon>
        <taxon>Magnoliopsida</taxon>
        <taxon>Liliopsida</taxon>
        <taxon>Poales</taxon>
        <taxon>Poaceae</taxon>
        <taxon>PACMAD clade</taxon>
        <taxon>Panicoideae</taxon>
        <taxon>Panicodae</taxon>
        <taxon>Paniceae</taxon>
        <taxon>Anthephorinae</taxon>
        <taxon>Digitaria</taxon>
    </lineage>
</organism>
<evidence type="ECO:0000259" key="1">
    <source>
        <dbReference type="Pfam" id="PF07762"/>
    </source>
</evidence>
<proteinExistence type="predicted"/>
<reference evidence="2" key="1">
    <citation type="submission" date="2020-07" db="EMBL/GenBank/DDBJ databases">
        <title>Genome sequence and genetic diversity analysis of an under-domesticated orphan crop, white fonio (Digitaria exilis).</title>
        <authorList>
            <person name="Bennetzen J.L."/>
            <person name="Chen S."/>
            <person name="Ma X."/>
            <person name="Wang X."/>
            <person name="Yssel A.E.J."/>
            <person name="Chaluvadi S.R."/>
            <person name="Johnson M."/>
            <person name="Gangashetty P."/>
            <person name="Hamidou F."/>
            <person name="Sanogo M.D."/>
            <person name="Zwaenepoel A."/>
            <person name="Wallace J."/>
            <person name="Van De Peer Y."/>
            <person name="Van Deynze A."/>
        </authorList>
    </citation>
    <scope>NUCLEOTIDE SEQUENCE</scope>
    <source>
        <tissue evidence="2">Leaves</tissue>
    </source>
</reference>
<gene>
    <name evidence="2" type="ORF">HU200_060662</name>
</gene>
<comment type="caution">
    <text evidence="2">The sequence shown here is derived from an EMBL/GenBank/DDBJ whole genome shotgun (WGS) entry which is preliminary data.</text>
</comment>
<protein>
    <recommendedName>
        <fullName evidence="1">DUF1618 domain-containing protein</fullName>
    </recommendedName>
</protein>
<evidence type="ECO:0000313" key="2">
    <source>
        <dbReference type="EMBL" id="KAF8656598.1"/>
    </source>
</evidence>
<dbReference type="PANTHER" id="PTHR33074:SF108">
    <property type="entry name" value="OS02G0492500 PROTEIN"/>
    <property type="match status" value="1"/>
</dbReference>
<dbReference type="InterPro" id="IPR011676">
    <property type="entry name" value="DUF1618"/>
</dbReference>
<accession>A0A835A651</accession>
<feature type="domain" description="DUF1618" evidence="1">
    <location>
        <begin position="108"/>
        <end position="261"/>
    </location>
</feature>